<reference evidence="2" key="1">
    <citation type="submission" date="2015-11" db="EMBL/GenBank/DDBJ databases">
        <authorList>
            <person name="Varghese N."/>
        </authorList>
    </citation>
    <scope>NUCLEOTIDE SEQUENCE [LARGE SCALE GENOMIC DNA]</scope>
    <source>
        <strain evidence="2">DSM 45899</strain>
    </source>
</reference>
<keyword evidence="2" id="KW-1185">Reference proteome</keyword>
<evidence type="ECO:0000313" key="2">
    <source>
        <dbReference type="Proteomes" id="UP000198802"/>
    </source>
</evidence>
<accession>A0A0S4QJM1</accession>
<protein>
    <submittedName>
        <fullName evidence="1">Uncharacterized protein</fullName>
    </submittedName>
</protein>
<sequence length="74" mass="8036">MLHRASHVVWLSRGAGGWQRGFGGRVAGGARVVLLAPGDCRMTTRRRAVKAAWVMRELVVASPLRHGLAGWFTA</sequence>
<evidence type="ECO:0000313" key="1">
    <source>
        <dbReference type="EMBL" id="CUU55761.1"/>
    </source>
</evidence>
<gene>
    <name evidence="1" type="ORF">Ga0074812_10611</name>
</gene>
<dbReference type="EMBL" id="FAOZ01000006">
    <property type="protein sequence ID" value="CUU55761.1"/>
    <property type="molecule type" value="Genomic_DNA"/>
</dbReference>
<dbReference type="AlphaFoldDB" id="A0A0S4QJM1"/>
<proteinExistence type="predicted"/>
<name>A0A0S4QJM1_9ACTN</name>
<dbReference type="Proteomes" id="UP000198802">
    <property type="component" value="Unassembled WGS sequence"/>
</dbReference>
<organism evidence="1 2">
    <name type="scientific">Parafrankia irregularis</name>
    <dbReference type="NCBI Taxonomy" id="795642"/>
    <lineage>
        <taxon>Bacteria</taxon>
        <taxon>Bacillati</taxon>
        <taxon>Actinomycetota</taxon>
        <taxon>Actinomycetes</taxon>
        <taxon>Frankiales</taxon>
        <taxon>Frankiaceae</taxon>
        <taxon>Parafrankia</taxon>
    </lineage>
</organism>